<evidence type="ECO:0000313" key="2">
    <source>
        <dbReference type="Proteomes" id="UP000321907"/>
    </source>
</evidence>
<accession>A0A5C7FUV3</accession>
<sequence>MPPILFFDGVCNLCNQAVQVFIRRDTEGKLRFASLQSDLAKELLPQLGVDPEDMTSLVFVQGNKAYLRSEGALRADAYLGGLQGTISNALRIFPLWLRDGVYRIISRNRYRWFGKKDSCMLPRPEWKERFLE</sequence>
<comment type="caution">
    <text evidence="1">The sequence shown here is derived from an EMBL/GenBank/DDBJ whole genome shotgun (WGS) entry which is preliminary data.</text>
</comment>
<dbReference type="InterPro" id="IPR052927">
    <property type="entry name" value="DCC_oxidoreductase"/>
</dbReference>
<dbReference type="EMBL" id="VOXD01000009">
    <property type="protein sequence ID" value="TXF90107.1"/>
    <property type="molecule type" value="Genomic_DNA"/>
</dbReference>
<organism evidence="1 2">
    <name type="scientific">Neolewinella aurantiaca</name>
    <dbReference type="NCBI Taxonomy" id="2602767"/>
    <lineage>
        <taxon>Bacteria</taxon>
        <taxon>Pseudomonadati</taxon>
        <taxon>Bacteroidota</taxon>
        <taxon>Saprospiria</taxon>
        <taxon>Saprospirales</taxon>
        <taxon>Lewinellaceae</taxon>
        <taxon>Neolewinella</taxon>
    </lineage>
</organism>
<dbReference type="PANTHER" id="PTHR33639">
    <property type="entry name" value="THIOL-DISULFIDE OXIDOREDUCTASE DCC"/>
    <property type="match status" value="1"/>
</dbReference>
<dbReference type="InterPro" id="IPR007263">
    <property type="entry name" value="DCC1-like"/>
</dbReference>
<protein>
    <submittedName>
        <fullName evidence="1">DUF393 domain-containing protein</fullName>
    </submittedName>
</protein>
<evidence type="ECO:0000313" key="1">
    <source>
        <dbReference type="EMBL" id="TXF90107.1"/>
    </source>
</evidence>
<dbReference type="GO" id="GO:0015035">
    <property type="term" value="F:protein-disulfide reductase activity"/>
    <property type="evidence" value="ECO:0007669"/>
    <property type="project" value="InterPro"/>
</dbReference>
<dbReference type="OrthoDB" id="9785438at2"/>
<dbReference type="Proteomes" id="UP000321907">
    <property type="component" value="Unassembled WGS sequence"/>
</dbReference>
<name>A0A5C7FUV3_9BACT</name>
<dbReference type="Pfam" id="PF04134">
    <property type="entry name" value="DCC1-like"/>
    <property type="match status" value="1"/>
</dbReference>
<dbReference type="RefSeq" id="WP_147930146.1">
    <property type="nucleotide sequence ID" value="NZ_VOXD01000009.1"/>
</dbReference>
<dbReference type="AlphaFoldDB" id="A0A5C7FUV3"/>
<keyword evidence="2" id="KW-1185">Reference proteome</keyword>
<proteinExistence type="predicted"/>
<gene>
    <name evidence="1" type="ORF">FUA23_07655</name>
</gene>
<dbReference type="PANTHER" id="PTHR33639:SF2">
    <property type="entry name" value="DUF393 DOMAIN-CONTAINING PROTEIN"/>
    <property type="match status" value="1"/>
</dbReference>
<reference evidence="1 2" key="1">
    <citation type="submission" date="2019-08" db="EMBL/GenBank/DDBJ databases">
        <title>Lewinella sp. strain SSH13 Genome sequencing and assembly.</title>
        <authorList>
            <person name="Kim I."/>
        </authorList>
    </citation>
    <scope>NUCLEOTIDE SEQUENCE [LARGE SCALE GENOMIC DNA]</scope>
    <source>
        <strain evidence="1 2">SSH13</strain>
    </source>
</reference>